<keyword evidence="3" id="KW-1185">Reference proteome</keyword>
<keyword evidence="1" id="KW-0472">Membrane</keyword>
<feature type="transmembrane region" description="Helical" evidence="1">
    <location>
        <begin position="12"/>
        <end position="29"/>
    </location>
</feature>
<dbReference type="AlphaFoldDB" id="A0A9X2HDT7"/>
<proteinExistence type="predicted"/>
<gene>
    <name evidence="2" type="ORF">M9978_02495</name>
</gene>
<sequence length="62" mass="6367">MRSSRTRHAVRATHAAAIAAGVAIALTLNGRLGPAIAVIAVAVALIIAALLWALKQEDRRGA</sequence>
<evidence type="ECO:0000256" key="1">
    <source>
        <dbReference type="SAM" id="Phobius"/>
    </source>
</evidence>
<dbReference type="EMBL" id="JAMLDX010000001">
    <property type="protein sequence ID" value="MCP3729286.1"/>
    <property type="molecule type" value="Genomic_DNA"/>
</dbReference>
<keyword evidence="1" id="KW-1133">Transmembrane helix</keyword>
<protein>
    <submittedName>
        <fullName evidence="2">Uncharacterized protein</fullName>
    </submittedName>
</protein>
<evidence type="ECO:0000313" key="2">
    <source>
        <dbReference type="EMBL" id="MCP3729286.1"/>
    </source>
</evidence>
<keyword evidence="1" id="KW-0812">Transmembrane</keyword>
<comment type="caution">
    <text evidence="2">The sequence shown here is derived from an EMBL/GenBank/DDBJ whole genome shotgun (WGS) entry which is preliminary data.</text>
</comment>
<dbReference type="RefSeq" id="WP_254291265.1">
    <property type="nucleotide sequence ID" value="NZ_JAMLDX010000001.1"/>
</dbReference>
<name>A0A9X2HDT7_9SPHN</name>
<evidence type="ECO:0000313" key="3">
    <source>
        <dbReference type="Proteomes" id="UP001139451"/>
    </source>
</evidence>
<accession>A0A9X2HDT7</accession>
<feature type="transmembrane region" description="Helical" evidence="1">
    <location>
        <begin position="35"/>
        <end position="54"/>
    </location>
</feature>
<reference evidence="2" key="1">
    <citation type="submission" date="2022-05" db="EMBL/GenBank/DDBJ databases">
        <title>Sphingomonas sp. strain MG17 Genome sequencing and assembly.</title>
        <authorList>
            <person name="Kim I."/>
        </authorList>
    </citation>
    <scope>NUCLEOTIDE SEQUENCE</scope>
    <source>
        <strain evidence="2">MG17</strain>
    </source>
</reference>
<dbReference type="Proteomes" id="UP001139451">
    <property type="component" value="Unassembled WGS sequence"/>
</dbReference>
<organism evidence="2 3">
    <name type="scientific">Sphingomonas tagetis</name>
    <dbReference type="NCBI Taxonomy" id="2949092"/>
    <lineage>
        <taxon>Bacteria</taxon>
        <taxon>Pseudomonadati</taxon>
        <taxon>Pseudomonadota</taxon>
        <taxon>Alphaproteobacteria</taxon>
        <taxon>Sphingomonadales</taxon>
        <taxon>Sphingomonadaceae</taxon>
        <taxon>Sphingomonas</taxon>
    </lineage>
</organism>